<sequence>MADADLASIMKDFIERIEKMATKQTALEKQIANLSIIVQGANKGPRKDNPGDARNSSSNNNAQADKNSSQMEEEPRMERFRPLANCKQPELEEH</sequence>
<proteinExistence type="predicted"/>
<evidence type="ECO:0000313" key="2">
    <source>
        <dbReference type="EMBL" id="MCI16205.1"/>
    </source>
</evidence>
<protein>
    <submittedName>
        <fullName evidence="2">Uncharacterized protein</fullName>
    </submittedName>
</protein>
<feature type="compositionally biased region" description="Low complexity" evidence="1">
    <location>
        <begin position="55"/>
        <end position="70"/>
    </location>
</feature>
<organism evidence="2 3">
    <name type="scientific">Trifolium medium</name>
    <dbReference type="NCBI Taxonomy" id="97028"/>
    <lineage>
        <taxon>Eukaryota</taxon>
        <taxon>Viridiplantae</taxon>
        <taxon>Streptophyta</taxon>
        <taxon>Embryophyta</taxon>
        <taxon>Tracheophyta</taxon>
        <taxon>Spermatophyta</taxon>
        <taxon>Magnoliopsida</taxon>
        <taxon>eudicotyledons</taxon>
        <taxon>Gunneridae</taxon>
        <taxon>Pentapetalae</taxon>
        <taxon>rosids</taxon>
        <taxon>fabids</taxon>
        <taxon>Fabales</taxon>
        <taxon>Fabaceae</taxon>
        <taxon>Papilionoideae</taxon>
        <taxon>50 kb inversion clade</taxon>
        <taxon>NPAAA clade</taxon>
        <taxon>Hologalegina</taxon>
        <taxon>IRL clade</taxon>
        <taxon>Trifolieae</taxon>
        <taxon>Trifolium</taxon>
    </lineage>
</organism>
<accession>A0A392PZ04</accession>
<dbReference type="AlphaFoldDB" id="A0A392PZ04"/>
<dbReference type="EMBL" id="LXQA010099867">
    <property type="protein sequence ID" value="MCI16205.1"/>
    <property type="molecule type" value="Genomic_DNA"/>
</dbReference>
<evidence type="ECO:0000256" key="1">
    <source>
        <dbReference type="SAM" id="MobiDB-lite"/>
    </source>
</evidence>
<comment type="caution">
    <text evidence="2">The sequence shown here is derived from an EMBL/GenBank/DDBJ whole genome shotgun (WGS) entry which is preliminary data.</text>
</comment>
<evidence type="ECO:0000313" key="3">
    <source>
        <dbReference type="Proteomes" id="UP000265520"/>
    </source>
</evidence>
<dbReference type="Proteomes" id="UP000265520">
    <property type="component" value="Unassembled WGS sequence"/>
</dbReference>
<keyword evidence="3" id="KW-1185">Reference proteome</keyword>
<feature type="region of interest" description="Disordered" evidence="1">
    <location>
        <begin position="39"/>
        <end position="94"/>
    </location>
</feature>
<name>A0A392PZ04_9FABA</name>
<reference evidence="2 3" key="1">
    <citation type="journal article" date="2018" name="Front. Plant Sci.">
        <title>Red Clover (Trifolium pratense) and Zigzag Clover (T. medium) - A Picture of Genomic Similarities and Differences.</title>
        <authorList>
            <person name="Dluhosova J."/>
            <person name="Istvanek J."/>
            <person name="Nedelnik J."/>
            <person name="Repkova J."/>
        </authorList>
    </citation>
    <scope>NUCLEOTIDE SEQUENCE [LARGE SCALE GENOMIC DNA]</scope>
    <source>
        <strain evidence="3">cv. 10/8</strain>
        <tissue evidence="2">Leaf</tissue>
    </source>
</reference>